<evidence type="ECO:0000313" key="1">
    <source>
        <dbReference type="EMBL" id="EHC17873.1"/>
    </source>
</evidence>
<proteinExistence type="predicted"/>
<organism evidence="1 2">
    <name type="scientific">Fischerella thermalis JSC-11</name>
    <dbReference type="NCBI Taxonomy" id="741277"/>
    <lineage>
        <taxon>Bacteria</taxon>
        <taxon>Bacillati</taxon>
        <taxon>Cyanobacteriota</taxon>
        <taxon>Cyanophyceae</taxon>
        <taxon>Nostocales</taxon>
        <taxon>Hapalosiphonaceae</taxon>
        <taxon>Fischerella</taxon>
    </lineage>
</organism>
<accession>G6FPY8</accession>
<dbReference type="EMBL" id="AGIZ01000003">
    <property type="protein sequence ID" value="EHC17873.1"/>
    <property type="molecule type" value="Genomic_DNA"/>
</dbReference>
<name>G6FPY8_9CYAN</name>
<protein>
    <submittedName>
        <fullName evidence="1">Uncharacterized protein</fullName>
    </submittedName>
</protein>
<reference evidence="1 2" key="1">
    <citation type="submission" date="2011-09" db="EMBL/GenBank/DDBJ databases">
        <title>The draft genome of Fischerella sp. JSC-11.</title>
        <authorList>
            <consortium name="US DOE Joint Genome Institute (JGI-PGF)"/>
            <person name="Lucas S."/>
            <person name="Han J."/>
            <person name="Lapidus A."/>
            <person name="Cheng J.-F."/>
            <person name="Goodwin L."/>
            <person name="Pitluck S."/>
            <person name="Peters L."/>
            <person name="Land M.L."/>
            <person name="Hauser L."/>
            <person name="Sarkisova S."/>
            <person name="Bryant D.A."/>
            <person name="Brown I."/>
            <person name="Woyke T.J."/>
        </authorList>
    </citation>
    <scope>NUCLEOTIDE SEQUENCE [LARGE SCALE GENOMIC DNA]</scope>
    <source>
        <strain evidence="1 2">JSC-11</strain>
    </source>
</reference>
<dbReference type="AlphaFoldDB" id="G6FPY8"/>
<keyword evidence="2" id="KW-1185">Reference proteome</keyword>
<comment type="caution">
    <text evidence="1">The sequence shown here is derived from an EMBL/GenBank/DDBJ whole genome shotgun (WGS) entry which is preliminary data.</text>
</comment>
<gene>
    <name evidence="1" type="ORF">FJSC11DRAFT_0935</name>
</gene>
<evidence type="ECO:0000313" key="2">
    <source>
        <dbReference type="Proteomes" id="UP000004344"/>
    </source>
</evidence>
<sequence>MIYSVIYPYFSESQWDSHKNITQYCTMALYHYSQQVRNNRPLAKVAFARLR</sequence>
<dbReference type="Proteomes" id="UP000004344">
    <property type="component" value="Unassembled WGS sequence"/>
</dbReference>